<name>A0A4P8D2T3_HYPMA</name>
<dbReference type="Pfam" id="PF00961">
    <property type="entry name" value="LAGLIDADG_1"/>
    <property type="match status" value="2"/>
</dbReference>
<dbReference type="EMBL" id="MH746465">
    <property type="protein sequence ID" value="QCI56457.1"/>
    <property type="molecule type" value="Genomic_DNA"/>
</dbReference>
<dbReference type="InterPro" id="IPR004860">
    <property type="entry name" value="LAGLIDADG_dom"/>
</dbReference>
<evidence type="ECO:0000256" key="1">
    <source>
        <dbReference type="ARBA" id="ARBA00002670"/>
    </source>
</evidence>
<dbReference type="SUPFAM" id="SSF55608">
    <property type="entry name" value="Homing endonucleases"/>
    <property type="match status" value="2"/>
</dbReference>
<geneLocation type="mitochondrion" evidence="3"/>
<feature type="domain" description="Homing endonuclease LAGLIDADG" evidence="2">
    <location>
        <begin position="288"/>
        <end position="382"/>
    </location>
</feature>
<dbReference type="GO" id="GO:0004519">
    <property type="term" value="F:endonuclease activity"/>
    <property type="evidence" value="ECO:0007669"/>
    <property type="project" value="InterPro"/>
</dbReference>
<dbReference type="AlphaFoldDB" id="A0A4P8D2T3"/>
<reference evidence="3" key="1">
    <citation type="journal article" date="2018" name="Mitochondrial DNA Part B Resour">
        <title>The complete mitochondrial genome of the Basidiomycete edible fungus Hypsizygus marmoreus.</title>
        <authorList>
            <person name="Wu Y.-Y."/>
            <person name="Shang J.-J."/>
            <person name="Li Y."/>
            <person name="Zhou C.-L."/>
            <person name="Hou D."/>
            <person name="Li J.-L."/>
            <person name="Tan Q."/>
            <person name="Bao D.-P."/>
            <person name="Yang R.-H."/>
        </authorList>
    </citation>
    <scope>NUCLEOTIDE SEQUENCE</scope>
</reference>
<dbReference type="Gene3D" id="3.10.28.10">
    <property type="entry name" value="Homing endonucleases"/>
    <property type="match status" value="2"/>
</dbReference>
<dbReference type="PANTHER" id="PTHR36181:SF4">
    <property type="entry name" value="LAGLIDADG ENDONUCLEASE"/>
    <property type="match status" value="1"/>
</dbReference>
<dbReference type="InterPro" id="IPR051289">
    <property type="entry name" value="LAGLIDADG_Endonuclease"/>
</dbReference>
<gene>
    <name evidence="3" type="primary">orf388</name>
</gene>
<feature type="domain" description="Homing endonuclease LAGLIDADG" evidence="2">
    <location>
        <begin position="122"/>
        <end position="223"/>
    </location>
</feature>
<evidence type="ECO:0000259" key="2">
    <source>
        <dbReference type="Pfam" id="PF00961"/>
    </source>
</evidence>
<dbReference type="PANTHER" id="PTHR36181">
    <property type="entry name" value="INTRON-ENCODED ENDONUCLEASE AI3-RELATED"/>
    <property type="match status" value="1"/>
</dbReference>
<dbReference type="GO" id="GO:0005739">
    <property type="term" value="C:mitochondrion"/>
    <property type="evidence" value="ECO:0007669"/>
    <property type="project" value="UniProtKB-ARBA"/>
</dbReference>
<sequence>MGKRYIGGIKLPNSGDTLKLLVPNCSWKTISGWTNLSGMVTSQKISENEMGYRGSKSDFNSKVKSVKEQRVDGSWCINRFLHLRYTLMGFERNYQVKILSKQLKVKNFSTLTTSSPSNPLFWTGLIDAEGSFSIIIDRNKIRKLGWRVQSKFQIGLHKRDYNLLILLQKYLKGIGTIHIDSNRNRVNYSVDSNKDLTILINHFDKYPLLTQKGADFILFKEVVKLFKNKHHLTLPQGVGLKQIINIKASMNLGLSDMLKSEFYDFIPTPYGIDRPTINTQIIPEANWISGFVSGEGTFYALITQSTNKIGSRVQLRFRIVQHERDIKLMENIIKYLGAGKIYKYPNTPAVCLSIVKFSDLSNIIIPLFNQNPIFGVKLEDYLSRTGLV</sequence>
<organism evidence="3">
    <name type="scientific">Hypsizygus marmoreus</name>
    <name type="common">White beech mushroom</name>
    <name type="synonym">Agaricus marmoreus</name>
    <dbReference type="NCBI Taxonomy" id="39966"/>
    <lineage>
        <taxon>Eukaryota</taxon>
        <taxon>Fungi</taxon>
        <taxon>Dikarya</taxon>
        <taxon>Basidiomycota</taxon>
        <taxon>Agaricomycotina</taxon>
        <taxon>Agaricomycetes</taxon>
        <taxon>Agaricomycetidae</taxon>
        <taxon>Agaricales</taxon>
        <taxon>Tricholomatineae</taxon>
        <taxon>Lyophyllaceae</taxon>
        <taxon>Hypsizygus</taxon>
    </lineage>
</organism>
<keyword evidence="3" id="KW-0496">Mitochondrion</keyword>
<comment type="function">
    <text evidence="1">Mitochondrial DNA endonuclease involved in intron homing.</text>
</comment>
<protein>
    <recommendedName>
        <fullName evidence="2">Homing endonuclease LAGLIDADG domain-containing protein</fullName>
    </recommendedName>
</protein>
<dbReference type="InterPro" id="IPR027434">
    <property type="entry name" value="Homing_endonucl"/>
</dbReference>
<evidence type="ECO:0000313" key="3">
    <source>
        <dbReference type="EMBL" id="QCI56457.1"/>
    </source>
</evidence>
<accession>A0A4P8D2T3</accession>
<proteinExistence type="predicted"/>